<sequence>MVGILFLIYSPPLFDLFKSVSLKCHTFSLIFLFHGQISFFQKFPHTTEIGCDDAMIKDIDLIQYDTVICLPSYLVF</sequence>
<protein>
    <submittedName>
        <fullName evidence="1">Uncharacterized protein</fullName>
    </submittedName>
</protein>
<organism evidence="1">
    <name type="scientific">Rhizophora mucronata</name>
    <name type="common">Asiatic mangrove</name>
    <dbReference type="NCBI Taxonomy" id="61149"/>
    <lineage>
        <taxon>Eukaryota</taxon>
        <taxon>Viridiplantae</taxon>
        <taxon>Streptophyta</taxon>
        <taxon>Embryophyta</taxon>
        <taxon>Tracheophyta</taxon>
        <taxon>Spermatophyta</taxon>
        <taxon>Magnoliopsida</taxon>
        <taxon>eudicotyledons</taxon>
        <taxon>Gunneridae</taxon>
        <taxon>Pentapetalae</taxon>
        <taxon>rosids</taxon>
        <taxon>fabids</taxon>
        <taxon>Malpighiales</taxon>
        <taxon>Rhizophoraceae</taxon>
        <taxon>Rhizophora</taxon>
    </lineage>
</organism>
<dbReference type="AlphaFoldDB" id="A0A2P2Q179"/>
<evidence type="ECO:0000313" key="1">
    <source>
        <dbReference type="EMBL" id="MBX60750.1"/>
    </source>
</evidence>
<dbReference type="EMBL" id="GGEC01080266">
    <property type="protein sequence ID" value="MBX60750.1"/>
    <property type="molecule type" value="Transcribed_RNA"/>
</dbReference>
<accession>A0A2P2Q179</accession>
<name>A0A2P2Q179_RHIMU</name>
<reference evidence="1" key="1">
    <citation type="submission" date="2018-02" db="EMBL/GenBank/DDBJ databases">
        <title>Rhizophora mucronata_Transcriptome.</title>
        <authorList>
            <person name="Meera S.P."/>
            <person name="Sreeshan A."/>
            <person name="Augustine A."/>
        </authorList>
    </citation>
    <scope>NUCLEOTIDE SEQUENCE</scope>
    <source>
        <tissue evidence="1">Leaf</tissue>
    </source>
</reference>
<proteinExistence type="predicted"/>